<feature type="compositionally biased region" description="Low complexity" evidence="1">
    <location>
        <begin position="338"/>
        <end position="353"/>
    </location>
</feature>
<feature type="region of interest" description="Disordered" evidence="1">
    <location>
        <begin position="502"/>
        <end position="521"/>
    </location>
</feature>
<comment type="caution">
    <text evidence="2">The sequence shown here is derived from an EMBL/GenBank/DDBJ whole genome shotgun (WGS) entry which is preliminary data.</text>
</comment>
<accession>A0ABR1CBK9</accession>
<dbReference type="Gene3D" id="3.60.10.10">
    <property type="entry name" value="Endonuclease/exonuclease/phosphatase"/>
    <property type="match status" value="1"/>
</dbReference>
<dbReference type="PANTHER" id="PTHR37972">
    <property type="entry name" value="PROTEIN CBG25533"/>
    <property type="match status" value="1"/>
</dbReference>
<feature type="region of interest" description="Disordered" evidence="1">
    <location>
        <begin position="329"/>
        <end position="362"/>
    </location>
</feature>
<keyword evidence="3" id="KW-1185">Reference proteome</keyword>
<reference evidence="2 3" key="1">
    <citation type="submission" date="2023-08" db="EMBL/GenBank/DDBJ databases">
        <title>A Necator americanus chromosomal reference genome.</title>
        <authorList>
            <person name="Ilik V."/>
            <person name="Petrzelkova K.J."/>
            <person name="Pardy F."/>
            <person name="Fuh T."/>
            <person name="Niatou-Singa F.S."/>
            <person name="Gouil Q."/>
            <person name="Baker L."/>
            <person name="Ritchie M.E."/>
            <person name="Jex A.R."/>
            <person name="Gazzola D."/>
            <person name="Li H."/>
            <person name="Toshio Fujiwara R."/>
            <person name="Zhan B."/>
            <person name="Aroian R.V."/>
            <person name="Pafco B."/>
            <person name="Schwarz E.M."/>
        </authorList>
    </citation>
    <scope>NUCLEOTIDE SEQUENCE [LARGE SCALE GENOMIC DNA]</scope>
    <source>
        <strain evidence="2 3">Aroian</strain>
        <tissue evidence="2">Whole animal</tissue>
    </source>
</reference>
<evidence type="ECO:0000313" key="2">
    <source>
        <dbReference type="EMBL" id="KAK6735102.1"/>
    </source>
</evidence>
<gene>
    <name evidence="2" type="primary">Necator_chrII.g6143</name>
    <name evidence="2" type="ORF">RB195_018350</name>
</gene>
<evidence type="ECO:0000256" key="1">
    <source>
        <dbReference type="SAM" id="MobiDB-lite"/>
    </source>
</evidence>
<proteinExistence type="predicted"/>
<evidence type="ECO:0000313" key="3">
    <source>
        <dbReference type="Proteomes" id="UP001303046"/>
    </source>
</evidence>
<dbReference type="EMBL" id="JAVFWL010000002">
    <property type="protein sequence ID" value="KAK6735102.1"/>
    <property type="molecule type" value="Genomic_DNA"/>
</dbReference>
<dbReference type="InterPro" id="IPR036691">
    <property type="entry name" value="Endo/exonu/phosph_ase_sf"/>
</dbReference>
<sequence>MKLKRPELWSLLVLVVGITIGTVGTTLAIIFGVQKSESCTCNNVNAELFSVQTGIQKSYMQWNDSFNNPYSLQYQAAVQNLSTTLTLALTSPRDKSFQKMSIASVSLGTRASVQVAQLRKGRDNTVVCFAYGVVYGNEDVDALPSYSTIQSELDSTSNVVAEAKVDNVSSDNNNPCNVINPSTATTLLATSASSLKTDSTPHHRASSFVTQKSLTSQEITTTLSSTRFATSFKPTSSSSSTQGAPTDVAKSSTPHPTSPSIQVSTQTTRIISESPTFSTASMSTKEYSVPFSSTNSNAATTQRLTSTVKPSKITTQMLTRSVSALMSSTTTKIPSSHSQASTISAESATSETSGIPSVSTNQAKTSQIASTVVTMFTQSTLPTTTSSAFSKSLSTVLYLSTSATTILTTGKETQHTTISATTPHTSFSPKISTMPETTRISTLNPRTTTTKTTLYSTPDTYTITSPPSSPAINTDITVASTATSSSTIATVSSMETTKGTSPVVVTSQSSPDITYSTTQSSTSIRPETFTTSRIFSSITQTSSEAATSPSTTVPSTPISSTAWMTTTPCRGEYKFNGDIAMAFELTTNTDKQDVETLVKTLLTYTKNPYSFVPDVVTGVAPSGYILAPYPDTTHYNPPSNYDALRLQKRKRTRMAICTYNARTLASEAAIEDLMMQAKKIKYDVIGLTDDETTRGVGEGGVLVNTSMAKNIDSFEQLTTRIGRLRMRRCSPTPALTIFVAYAPTSSYDEEKAFYKDLEKFYREDHAFYKVIIGDFNAKVGPRRTPEELHIGTHGLQWNEALRVHHDD</sequence>
<protein>
    <recommendedName>
        <fullName evidence="4">Endonuclease/exonuclease/phosphatase family protein</fullName>
    </recommendedName>
</protein>
<dbReference type="Proteomes" id="UP001303046">
    <property type="component" value="Unassembled WGS sequence"/>
</dbReference>
<dbReference type="SUPFAM" id="SSF56219">
    <property type="entry name" value="DNase I-like"/>
    <property type="match status" value="1"/>
</dbReference>
<evidence type="ECO:0008006" key="4">
    <source>
        <dbReference type="Google" id="ProtNLM"/>
    </source>
</evidence>
<feature type="region of interest" description="Disordered" evidence="1">
    <location>
        <begin position="540"/>
        <end position="559"/>
    </location>
</feature>
<name>A0ABR1CBK9_NECAM</name>
<dbReference type="PANTHER" id="PTHR37972:SF3">
    <property type="entry name" value="PROTEIN CBG11222"/>
    <property type="match status" value="1"/>
</dbReference>
<organism evidence="2 3">
    <name type="scientific">Necator americanus</name>
    <name type="common">Human hookworm</name>
    <dbReference type="NCBI Taxonomy" id="51031"/>
    <lineage>
        <taxon>Eukaryota</taxon>
        <taxon>Metazoa</taxon>
        <taxon>Ecdysozoa</taxon>
        <taxon>Nematoda</taxon>
        <taxon>Chromadorea</taxon>
        <taxon>Rhabditida</taxon>
        <taxon>Rhabditina</taxon>
        <taxon>Rhabditomorpha</taxon>
        <taxon>Strongyloidea</taxon>
        <taxon>Ancylostomatidae</taxon>
        <taxon>Bunostominae</taxon>
        <taxon>Necator</taxon>
    </lineage>
</organism>
<feature type="compositionally biased region" description="Polar residues" evidence="1">
    <location>
        <begin position="249"/>
        <end position="266"/>
    </location>
</feature>
<feature type="region of interest" description="Disordered" evidence="1">
    <location>
        <begin position="230"/>
        <end position="266"/>
    </location>
</feature>